<dbReference type="EMBL" id="WIND01000024">
    <property type="protein sequence ID" value="MSU91720.1"/>
    <property type="molecule type" value="Genomic_DNA"/>
</dbReference>
<keyword evidence="3" id="KW-1185">Reference proteome</keyword>
<evidence type="ECO:0008006" key="4">
    <source>
        <dbReference type="Google" id="ProtNLM"/>
    </source>
</evidence>
<evidence type="ECO:0000313" key="2">
    <source>
        <dbReference type="EMBL" id="MSU91720.1"/>
    </source>
</evidence>
<sequence>MKSIHIIYFVVLAAIISPTKIQAQQQAQQCDHEFSRPSYKNRGSYCAVGQLVEDQYTIGKKIKCEDIEVDHLISLYYAYSQGICGDDLKRLANDPRNLRFTHRKTNRAKGAKSPEEFASTLPSQLAETVALDANGLRSEYKLKPISHLTNDQRNSLLVEELEDNKREISRLGSVSPEVRARMVRYKGEQMPLSDAVNEHTTAVRRRLVASAQRNFGAMPAEALPWFGISVVLAATAWEMADLCEALKDNYDLAIAFNPDLQRAQDVDQICAIEIPKKEELFEQMAAAPADIWDTAKKTYKNIDAAAPSVSDAAEYMTTVSSSIGTWMKQAGINVENFWEKALNTADELSEQAGNETKTLWGKVIRYGFPE</sequence>
<feature type="signal peptide" evidence="1">
    <location>
        <begin position="1"/>
        <end position="23"/>
    </location>
</feature>
<reference evidence="2 3" key="1">
    <citation type="submission" date="2019-10" db="EMBL/GenBank/DDBJ databases">
        <title>Cognatihalovulum marinum gen. nov. sp. nov., a new member of the family Rhodobacteraceae isolated from deep seawater of the Northwest Indian Ocean.</title>
        <authorList>
            <person name="Ruan C."/>
            <person name="Wang J."/>
            <person name="Zheng X."/>
            <person name="Song L."/>
            <person name="Zhu Y."/>
            <person name="Huang Y."/>
            <person name="Lu Z."/>
            <person name="Du W."/>
            <person name="Huang L."/>
            <person name="Dai X."/>
        </authorList>
    </citation>
    <scope>NUCLEOTIDE SEQUENCE [LARGE SCALE GENOMIC DNA]</scope>
    <source>
        <strain evidence="2 3">2CG4</strain>
    </source>
</reference>
<dbReference type="Proteomes" id="UP000474957">
    <property type="component" value="Unassembled WGS sequence"/>
</dbReference>
<dbReference type="RefSeq" id="WP_154449151.1">
    <property type="nucleotide sequence ID" value="NZ_WIND01000024.1"/>
</dbReference>
<accession>A0A6L5Z6J5</accession>
<protein>
    <recommendedName>
        <fullName evidence="4">HNH endonuclease</fullName>
    </recommendedName>
</protein>
<evidence type="ECO:0000313" key="3">
    <source>
        <dbReference type="Proteomes" id="UP000474957"/>
    </source>
</evidence>
<dbReference type="AlphaFoldDB" id="A0A6L5Z6J5"/>
<comment type="caution">
    <text evidence="2">The sequence shown here is derived from an EMBL/GenBank/DDBJ whole genome shotgun (WGS) entry which is preliminary data.</text>
</comment>
<evidence type="ECO:0000256" key="1">
    <source>
        <dbReference type="SAM" id="SignalP"/>
    </source>
</evidence>
<keyword evidence="1" id="KW-0732">Signal</keyword>
<gene>
    <name evidence="2" type="ORF">GE300_19255</name>
</gene>
<proteinExistence type="predicted"/>
<name>A0A6L5Z6J5_9RHOB</name>
<dbReference type="Gene3D" id="1.10.30.50">
    <property type="match status" value="1"/>
</dbReference>
<organism evidence="2 3">
    <name type="scientific">Halovulum marinum</name>
    <dbReference type="NCBI Taxonomy" id="2662447"/>
    <lineage>
        <taxon>Bacteria</taxon>
        <taxon>Pseudomonadati</taxon>
        <taxon>Pseudomonadota</taxon>
        <taxon>Alphaproteobacteria</taxon>
        <taxon>Rhodobacterales</taxon>
        <taxon>Paracoccaceae</taxon>
        <taxon>Halovulum</taxon>
    </lineage>
</organism>
<feature type="chain" id="PRO_5027063425" description="HNH endonuclease" evidence="1">
    <location>
        <begin position="24"/>
        <end position="370"/>
    </location>
</feature>